<reference evidence="12" key="2">
    <citation type="submission" date="2025-08" db="UniProtKB">
        <authorList>
            <consortium name="RefSeq"/>
        </authorList>
    </citation>
    <scope>IDENTIFICATION</scope>
    <source>
        <tissue evidence="12">Leaf</tissue>
    </source>
</reference>
<dbReference type="InterPro" id="IPR057135">
    <property type="entry name" value="At4g27190-like_LRR"/>
</dbReference>
<dbReference type="PANTHER" id="PTHR36766:SF70">
    <property type="entry name" value="DISEASE RESISTANCE PROTEIN RGA4"/>
    <property type="match status" value="1"/>
</dbReference>
<dbReference type="InterPro" id="IPR036388">
    <property type="entry name" value="WH-like_DNA-bd_sf"/>
</dbReference>
<evidence type="ECO:0000259" key="9">
    <source>
        <dbReference type="Pfam" id="PF23559"/>
    </source>
</evidence>
<keyword evidence="11" id="KW-1185">Reference proteome</keyword>
<dbReference type="InterPro" id="IPR038005">
    <property type="entry name" value="RX-like_CC"/>
</dbReference>
<evidence type="ECO:0000256" key="5">
    <source>
        <dbReference type="ARBA" id="ARBA00022840"/>
    </source>
</evidence>
<evidence type="ECO:0000313" key="11">
    <source>
        <dbReference type="Proteomes" id="UP000515151"/>
    </source>
</evidence>
<dbReference type="FunFam" id="3.40.50.300:FF:001091">
    <property type="entry name" value="Probable disease resistance protein At1g61300"/>
    <property type="match status" value="1"/>
</dbReference>
<evidence type="ECO:0000256" key="3">
    <source>
        <dbReference type="ARBA" id="ARBA00022741"/>
    </source>
</evidence>
<dbReference type="Pfam" id="PF23559">
    <property type="entry name" value="WHD_DRP"/>
    <property type="match status" value="1"/>
</dbReference>
<gene>
    <name evidence="12" type="primary">LOC116188270</name>
</gene>
<dbReference type="InterPro" id="IPR056789">
    <property type="entry name" value="LRR_R13L1-DRL21"/>
</dbReference>
<dbReference type="InterPro" id="IPR041118">
    <property type="entry name" value="Rx_N"/>
</dbReference>
<dbReference type="GO" id="GO:0043531">
    <property type="term" value="F:ADP binding"/>
    <property type="evidence" value="ECO:0007669"/>
    <property type="project" value="InterPro"/>
</dbReference>
<dbReference type="InterPro" id="IPR058922">
    <property type="entry name" value="WHD_DRP"/>
</dbReference>
<dbReference type="InterPro" id="IPR027417">
    <property type="entry name" value="P-loop_NTPase"/>
</dbReference>
<dbReference type="GO" id="GO:0005524">
    <property type="term" value="F:ATP binding"/>
    <property type="evidence" value="ECO:0007669"/>
    <property type="project" value="UniProtKB-KW"/>
</dbReference>
<keyword evidence="4" id="KW-0611">Plant defense</keyword>
<evidence type="ECO:0000259" key="7">
    <source>
        <dbReference type="Pfam" id="PF18052"/>
    </source>
</evidence>
<dbReference type="AlphaFoldDB" id="A0A6P8BSP1"/>
<dbReference type="Gene3D" id="3.40.50.300">
    <property type="entry name" value="P-loop containing nucleotide triphosphate hydrolases"/>
    <property type="match status" value="1"/>
</dbReference>
<dbReference type="FunFam" id="1.10.10.10:FF:000322">
    <property type="entry name" value="Probable disease resistance protein At1g63360"/>
    <property type="match status" value="1"/>
</dbReference>
<organism evidence="11 12">
    <name type="scientific">Punica granatum</name>
    <name type="common">Pomegranate</name>
    <dbReference type="NCBI Taxonomy" id="22663"/>
    <lineage>
        <taxon>Eukaryota</taxon>
        <taxon>Viridiplantae</taxon>
        <taxon>Streptophyta</taxon>
        <taxon>Embryophyta</taxon>
        <taxon>Tracheophyta</taxon>
        <taxon>Spermatophyta</taxon>
        <taxon>Magnoliopsida</taxon>
        <taxon>eudicotyledons</taxon>
        <taxon>Gunneridae</taxon>
        <taxon>Pentapetalae</taxon>
        <taxon>rosids</taxon>
        <taxon>malvids</taxon>
        <taxon>Myrtales</taxon>
        <taxon>Lythraceae</taxon>
        <taxon>Punica</taxon>
    </lineage>
</organism>
<sequence>MAEIFLGSVADSITGHLVSLMSSEIGQAWGVKHELKRLKSTVSAITAVLHDAEKCRVENESIKDWLNKLRDVVYDADDLLDDFSTKALRLRMMAGTRILREVRIFFTSSNQLVYSFKMAHRVKGIRERLDDIKGERSNFEFEGIGGLEIIGKGIRGESYPFVHKSHVIGRKGDEENIIDFLLDPNFEDNVSILSMVGVGGLGKTTLAKLVFNDDGVQAYFKLKMWVCVSMNFDVENIVRKIIRECTGEKDIGNLNMNELQNNLRGNLLGKKFFLVLDDVWNVNRRSWMELHGLLMDGAKGSKILVTTRAQNVAKATDAQYCFQLNGLPEAESLSLLMQITSKKEHEWKNQALEAIGKEIVNKCARVPLAIMTVGQLLSASRNREEDWLYFKNIDLSRINQAASDIIPTLRLSYDSLPSNLKQCFAYCSLFPKGHVLNPLELIRLWGSQGFISSDRTKPPEESGHECFMELVSRSFFQDVEEDIYGNIVGCKMHMLMHDLAITVARDNCIRLDHTTYQTIPERARHVSGYLEDLQLKADDGDNRLRTWLVLKDNLGQIDHLYHMEKCIIGLQKLRALCLRGAADLCVLPKSIGKLKHLRHLDLSYNRKLEVLPLSISKLCNLETLNLEGCTGLRELPSGITKLVNLRQLDISGCANLTHIPKGLGRLTCLHTLGQFVVGSKGDPRAATLDELKCLSKLKRNLVIRNMENLQDLDADFPVEGLNLQSLELHWVAEPKDGDRSASDKAMTRQEVILERFRPHQDLKGLGIEGYRGGMFSAWVSKLQKLVKLEIISCHYCKRLPDLGQLPHLKRLCLAGLSQLEGLEISEGSEQHQMSQRFFPSIEELELMDLPKFNGWERRKMQGASHIDKEENPQMVPIFLSKVQVQIRGCPRYSHVQIQGQQLSLVGMTENILNQLVRMVMASRHASMISTNSILFSNLKSITIDFMIDVEHLQWPKELFRSLPALQSLVIKRCHPLQTLCGRVILRHLIALETLSISYCPELDLSIEDDGNEDDCGEDGCDVQLQGHSKLKALHIDELPKMKHFPEWHRHLRHLEHLSISDCDSLKALPHWMGNLTTLTTLKIWSCDGLRSLPRKLILQFLTTLESLSIEWCRELDLSGELDNQQEEDGNTSNSQFSEPTKLRELAIIGSQNMVSLPLWIQHLTNLKSLDISFCESLEALPEWFPQLISLKRLDVSQCGRLSQRCRRDIGEDWPKIHHVERVFA</sequence>
<feature type="domain" description="Disease resistance protein winged helix" evidence="9">
    <location>
        <begin position="429"/>
        <end position="500"/>
    </location>
</feature>
<dbReference type="SUPFAM" id="SSF52540">
    <property type="entry name" value="P-loop containing nucleoside triphosphate hydrolases"/>
    <property type="match status" value="1"/>
</dbReference>
<feature type="domain" description="Disease resistance protein At4g27190-like leucine-rich repeats" evidence="8">
    <location>
        <begin position="1076"/>
        <end position="1199"/>
    </location>
</feature>
<dbReference type="RefSeq" id="XP_031373374.1">
    <property type="nucleotide sequence ID" value="XM_031517514.1"/>
</dbReference>
<feature type="domain" description="NB-ARC" evidence="6">
    <location>
        <begin position="175"/>
        <end position="344"/>
    </location>
</feature>
<dbReference type="Pfam" id="PF18052">
    <property type="entry name" value="Rx_N"/>
    <property type="match status" value="1"/>
</dbReference>
<keyword evidence="3" id="KW-0547">Nucleotide-binding</keyword>
<dbReference type="PANTHER" id="PTHR36766">
    <property type="entry name" value="PLANT BROAD-SPECTRUM MILDEW RESISTANCE PROTEIN RPW8"/>
    <property type="match status" value="1"/>
</dbReference>
<dbReference type="Gene3D" id="1.10.10.10">
    <property type="entry name" value="Winged helix-like DNA-binding domain superfamily/Winged helix DNA-binding domain"/>
    <property type="match status" value="1"/>
</dbReference>
<proteinExistence type="predicted"/>
<dbReference type="SUPFAM" id="SSF52047">
    <property type="entry name" value="RNI-like"/>
    <property type="match status" value="1"/>
</dbReference>
<dbReference type="PRINTS" id="PR00364">
    <property type="entry name" value="DISEASERSIST"/>
</dbReference>
<name>A0A6P8BSP1_PUNGR</name>
<evidence type="ECO:0000256" key="2">
    <source>
        <dbReference type="ARBA" id="ARBA00022737"/>
    </source>
</evidence>
<dbReference type="Pfam" id="PF00560">
    <property type="entry name" value="LRR_1"/>
    <property type="match status" value="1"/>
</dbReference>
<evidence type="ECO:0000256" key="1">
    <source>
        <dbReference type="ARBA" id="ARBA00022614"/>
    </source>
</evidence>
<dbReference type="Pfam" id="PF00931">
    <property type="entry name" value="NB-ARC"/>
    <property type="match status" value="1"/>
</dbReference>
<dbReference type="Pfam" id="PF23247">
    <property type="entry name" value="LRR_RPS2"/>
    <property type="match status" value="1"/>
</dbReference>
<dbReference type="Gene3D" id="1.10.8.430">
    <property type="entry name" value="Helical domain of apoptotic protease-activating factors"/>
    <property type="match status" value="1"/>
</dbReference>
<evidence type="ECO:0000313" key="12">
    <source>
        <dbReference type="RefSeq" id="XP_031373374.1"/>
    </source>
</evidence>
<reference evidence="11" key="1">
    <citation type="journal article" date="2020" name="Plant Biotechnol. J.">
        <title>The pomegranate (Punica granatum L.) draft genome dissects genetic divergence between soft- and hard-seeded cultivars.</title>
        <authorList>
            <person name="Luo X."/>
            <person name="Li H."/>
            <person name="Wu Z."/>
            <person name="Yao W."/>
            <person name="Zhao P."/>
            <person name="Cao D."/>
            <person name="Yu H."/>
            <person name="Li K."/>
            <person name="Poudel K."/>
            <person name="Zhao D."/>
            <person name="Zhang F."/>
            <person name="Xia X."/>
            <person name="Chen L."/>
            <person name="Wang Q."/>
            <person name="Jing D."/>
            <person name="Cao S."/>
        </authorList>
    </citation>
    <scope>NUCLEOTIDE SEQUENCE [LARGE SCALE GENOMIC DNA]</scope>
    <source>
        <strain evidence="11">cv. Tunisia</strain>
    </source>
</reference>
<dbReference type="InterPro" id="IPR002182">
    <property type="entry name" value="NB-ARC"/>
</dbReference>
<dbReference type="GO" id="GO:0051707">
    <property type="term" value="P:response to other organism"/>
    <property type="evidence" value="ECO:0007669"/>
    <property type="project" value="UniProtKB-ARBA"/>
</dbReference>
<evidence type="ECO:0000259" key="8">
    <source>
        <dbReference type="Pfam" id="PF23247"/>
    </source>
</evidence>
<dbReference type="OrthoDB" id="5279713at2759"/>
<evidence type="ECO:0000259" key="6">
    <source>
        <dbReference type="Pfam" id="PF00931"/>
    </source>
</evidence>
<dbReference type="GO" id="GO:0006952">
    <property type="term" value="P:defense response"/>
    <property type="evidence" value="ECO:0007669"/>
    <property type="project" value="UniProtKB-KW"/>
</dbReference>
<dbReference type="Gene3D" id="3.80.10.10">
    <property type="entry name" value="Ribonuclease Inhibitor"/>
    <property type="match status" value="4"/>
</dbReference>
<feature type="domain" description="R13L1/DRL21-like LRR repeat region" evidence="10">
    <location>
        <begin position="688"/>
        <end position="815"/>
    </location>
</feature>
<evidence type="ECO:0000259" key="10">
    <source>
        <dbReference type="Pfam" id="PF25019"/>
    </source>
</evidence>
<keyword evidence="2" id="KW-0677">Repeat</keyword>
<feature type="domain" description="Disease resistance N-terminal" evidence="7">
    <location>
        <begin position="12"/>
        <end position="92"/>
    </location>
</feature>
<protein>
    <submittedName>
        <fullName evidence="12">Disease resistance protein RGA2-like</fullName>
    </submittedName>
</protein>
<dbReference type="Gene3D" id="1.20.5.4130">
    <property type="match status" value="1"/>
</dbReference>
<dbReference type="CDD" id="cd14798">
    <property type="entry name" value="RX-CC_like"/>
    <property type="match status" value="1"/>
</dbReference>
<keyword evidence="1" id="KW-0433">Leucine-rich repeat</keyword>
<dbReference type="Proteomes" id="UP000515151">
    <property type="component" value="Chromosome 8"/>
</dbReference>
<accession>A0A6P8BSP1</accession>
<dbReference type="GeneID" id="116188270"/>
<dbReference type="InterPro" id="IPR032675">
    <property type="entry name" value="LRR_dom_sf"/>
</dbReference>
<keyword evidence="5" id="KW-0067">ATP-binding</keyword>
<evidence type="ECO:0000256" key="4">
    <source>
        <dbReference type="ARBA" id="ARBA00022821"/>
    </source>
</evidence>
<dbReference type="InterPro" id="IPR042197">
    <property type="entry name" value="Apaf_helical"/>
</dbReference>
<dbReference type="InterPro" id="IPR001611">
    <property type="entry name" value="Leu-rich_rpt"/>
</dbReference>
<dbReference type="Pfam" id="PF25019">
    <property type="entry name" value="LRR_R13L1-DRL21"/>
    <property type="match status" value="1"/>
</dbReference>